<evidence type="ECO:0000256" key="1">
    <source>
        <dbReference type="ARBA" id="ARBA00022441"/>
    </source>
</evidence>
<evidence type="ECO:0000259" key="4">
    <source>
        <dbReference type="SMART" id="SM00225"/>
    </source>
</evidence>
<gene>
    <name evidence="5" type="ORF">DBRI00130_LOCUS24511</name>
</gene>
<evidence type="ECO:0000256" key="3">
    <source>
        <dbReference type="SAM" id="MobiDB-lite"/>
    </source>
</evidence>
<organism evidence="5">
    <name type="scientific">Ditylum brightwellii</name>
    <dbReference type="NCBI Taxonomy" id="49249"/>
    <lineage>
        <taxon>Eukaryota</taxon>
        <taxon>Sar</taxon>
        <taxon>Stramenopiles</taxon>
        <taxon>Ochrophyta</taxon>
        <taxon>Bacillariophyta</taxon>
        <taxon>Mediophyceae</taxon>
        <taxon>Lithodesmiophycidae</taxon>
        <taxon>Lithodesmiales</taxon>
        <taxon>Lithodesmiaceae</taxon>
        <taxon>Ditylum</taxon>
    </lineage>
</organism>
<dbReference type="SUPFAM" id="SSF54695">
    <property type="entry name" value="POZ domain"/>
    <property type="match status" value="1"/>
</dbReference>
<feature type="domain" description="BTB" evidence="4">
    <location>
        <begin position="53"/>
        <end position="169"/>
    </location>
</feature>
<keyword evidence="1" id="KW-0880">Kelch repeat</keyword>
<feature type="compositionally biased region" description="Polar residues" evidence="3">
    <location>
        <begin position="1"/>
        <end position="19"/>
    </location>
</feature>
<evidence type="ECO:0000313" key="5">
    <source>
        <dbReference type="EMBL" id="CAE4625513.1"/>
    </source>
</evidence>
<protein>
    <recommendedName>
        <fullName evidence="4">BTB domain-containing protein</fullName>
    </recommendedName>
</protein>
<dbReference type="SMART" id="SM00225">
    <property type="entry name" value="BTB"/>
    <property type="match status" value="1"/>
</dbReference>
<dbReference type="AlphaFoldDB" id="A0A7S4RUL4"/>
<dbReference type="Pfam" id="PF07707">
    <property type="entry name" value="BACK"/>
    <property type="match status" value="1"/>
</dbReference>
<dbReference type="Gene3D" id="1.25.40.420">
    <property type="match status" value="1"/>
</dbReference>
<dbReference type="InterPro" id="IPR000210">
    <property type="entry name" value="BTB/POZ_dom"/>
</dbReference>
<dbReference type="EMBL" id="HBNS01031252">
    <property type="protein sequence ID" value="CAE4625513.1"/>
    <property type="molecule type" value="Transcribed_RNA"/>
</dbReference>
<dbReference type="InterPro" id="IPR011333">
    <property type="entry name" value="SKP1/BTB/POZ_sf"/>
</dbReference>
<dbReference type="CDD" id="cd18186">
    <property type="entry name" value="BTB_POZ_ZBTB_KLHL-like"/>
    <property type="match status" value="1"/>
</dbReference>
<feature type="region of interest" description="Disordered" evidence="3">
    <location>
        <begin position="424"/>
        <end position="469"/>
    </location>
</feature>
<feature type="region of interest" description="Disordered" evidence="3">
    <location>
        <begin position="1"/>
        <end position="21"/>
    </location>
</feature>
<dbReference type="InterPro" id="IPR011705">
    <property type="entry name" value="BACK"/>
</dbReference>
<dbReference type="PANTHER" id="PTHR24412:SF489">
    <property type="entry name" value="RING FINGER DOMAIN AND KELCH REPEAT-CONTAINING PROTEIN DDB_G0271372"/>
    <property type="match status" value="1"/>
</dbReference>
<dbReference type="Pfam" id="PF00651">
    <property type="entry name" value="BTB"/>
    <property type="match status" value="1"/>
</dbReference>
<proteinExistence type="predicted"/>
<evidence type="ECO:0000256" key="2">
    <source>
        <dbReference type="ARBA" id="ARBA00022737"/>
    </source>
</evidence>
<accession>A0A7S4RUL4</accession>
<reference evidence="5" key="1">
    <citation type="submission" date="2021-01" db="EMBL/GenBank/DDBJ databases">
        <authorList>
            <person name="Corre E."/>
            <person name="Pelletier E."/>
            <person name="Niang G."/>
            <person name="Scheremetjew M."/>
            <person name="Finn R."/>
            <person name="Kale V."/>
            <person name="Holt S."/>
            <person name="Cochrane G."/>
            <person name="Meng A."/>
            <person name="Brown T."/>
            <person name="Cohen L."/>
        </authorList>
    </citation>
    <scope>NUCLEOTIDE SEQUENCE</scope>
    <source>
        <strain evidence="5">GSO104</strain>
    </source>
</reference>
<name>A0A7S4RUL4_9STRA</name>
<sequence length="469" mass="52601">MSQNQNSTNANDGEENNSLGFKKEYWQDGSDSLYPLKSKPLWQEDAITSFSDWKITIHSEEDENEDSQSHNSTTYYVHKCYLAVGERSCGYFTSLFHLPLQTKESEHSESILTLPPLCVTAFPTLLNFVYQEGTLSLNKENVVPLMELARRLENRALERKCKKWAKRNMEENVDGCSFVMLRHSLELNMEEVQYACLGIISNQFSCMFGVSSDVGCVYVRGAGVSDINGIYKPVDHMGTQSGGAPKGFVRQSKVRGKLANLFLFRQKRQGSWEWSIIKVEKSMNGVPTDAIRKMLYFVKASDETPPESGWISNGMGNYPPPKIFNIQDPTDFLSQLPFPLLLKLLRSNTLDIKSEDVMYEIVSSLLQSVIFENEDQKHELWKCVRFGQLGQEHITKLMTCETLPWEIVAKSVIVRLASENGGGSPGGGIPAGGVKRSLSSDDDSSTTTAAAAGNESIYNTPRKKARIRH</sequence>
<keyword evidence="2" id="KW-0677">Repeat</keyword>
<dbReference type="Gene3D" id="3.30.710.10">
    <property type="entry name" value="Potassium Channel Kv1.1, Chain A"/>
    <property type="match status" value="1"/>
</dbReference>
<dbReference type="PANTHER" id="PTHR24412">
    <property type="entry name" value="KELCH PROTEIN"/>
    <property type="match status" value="1"/>
</dbReference>